<dbReference type="InterPro" id="IPR029058">
    <property type="entry name" value="AB_hydrolase_fold"/>
</dbReference>
<dbReference type="Proteomes" id="UP000494106">
    <property type="component" value="Unassembled WGS sequence"/>
</dbReference>
<dbReference type="SUPFAM" id="SSF53474">
    <property type="entry name" value="alpha/beta-Hydrolases"/>
    <property type="match status" value="1"/>
</dbReference>
<evidence type="ECO:0000256" key="4">
    <source>
        <dbReference type="ARBA" id="ARBA00022963"/>
    </source>
</evidence>
<feature type="domain" description="Partial AB-hydrolase lipase" evidence="7">
    <location>
        <begin position="100"/>
        <end position="150"/>
    </location>
</feature>
<evidence type="ECO:0000256" key="5">
    <source>
        <dbReference type="ARBA" id="ARBA00023098"/>
    </source>
</evidence>
<reference evidence="8 9" key="1">
    <citation type="submission" date="2020-04" db="EMBL/GenBank/DDBJ databases">
        <authorList>
            <person name="Wallbank WR R."/>
            <person name="Pardo Diaz C."/>
            <person name="Kozak K."/>
            <person name="Martin S."/>
            <person name="Jiggins C."/>
            <person name="Moest M."/>
            <person name="Warren A I."/>
            <person name="Byers J.R.P. K."/>
            <person name="Montejo-Kovacevich G."/>
            <person name="Yen C E."/>
        </authorList>
    </citation>
    <scope>NUCLEOTIDE SEQUENCE [LARGE SCALE GENOMIC DNA]</scope>
</reference>
<keyword evidence="4" id="KW-0442">Lipid degradation</keyword>
<evidence type="ECO:0000256" key="6">
    <source>
        <dbReference type="ARBA" id="ARBA00023180"/>
    </source>
</evidence>
<dbReference type="OrthoDB" id="9974421at2759"/>
<evidence type="ECO:0000313" key="9">
    <source>
        <dbReference type="Proteomes" id="UP000494106"/>
    </source>
</evidence>
<sequence length="456" mass="51982">MAQRLVLLYVTVKYCAVKQSDSQMTISSTSNFMTEPVLEFSPTVKPENRNVKESDVLARLLMRIERPYYKSNIHNTRAIESFIKQINAGIPNPDSRLSFRHIVNKYGYECERHEVLTKDGYLLTMFRIPGDGPPVFLMHGLLGSADDFILAGPDSALAYLLSREKYDVWLGNARGNKYCRRHNFLNTSEALFWNFSWHEIGIYDLPAMIDYVLGTTNRTTLIFIGYSQGSTSFFVMASEKPEYNRKISLMIALSPATFMTRVRTPIIRLLALGTSLLYEMSGNVGLYEFQPSRKLEKMLRLLICGKGKVSQIICSNFIFLIAGVNPLQLNVSNLPVIFSHFPSGASMKQLTHYAQGLLYEDFKKFDHGSMENLERYGEIVPPSYTLENVVTPISLFCSESDWLSDAKDVEILSYKLKNMVDIYRVPNDGFTHADFIIANDVKTLVYARLLKVLTRF</sequence>
<keyword evidence="9" id="KW-1185">Reference proteome</keyword>
<dbReference type="Pfam" id="PF04083">
    <property type="entry name" value="Abhydro_lipase"/>
    <property type="match status" value="1"/>
</dbReference>
<gene>
    <name evidence="8" type="ORF">APLA_LOCUS2809</name>
</gene>
<proteinExistence type="inferred from homology"/>
<comment type="caution">
    <text evidence="8">The sequence shown here is derived from an EMBL/GenBank/DDBJ whole genome shotgun (WGS) entry which is preliminary data.</text>
</comment>
<evidence type="ECO:0000313" key="8">
    <source>
        <dbReference type="EMBL" id="CAB3226336.1"/>
    </source>
</evidence>
<keyword evidence="6" id="KW-0325">Glycoprotein</keyword>
<dbReference type="GO" id="GO:0016042">
    <property type="term" value="P:lipid catabolic process"/>
    <property type="evidence" value="ECO:0007669"/>
    <property type="project" value="UniProtKB-KW"/>
</dbReference>
<evidence type="ECO:0000259" key="7">
    <source>
        <dbReference type="Pfam" id="PF04083"/>
    </source>
</evidence>
<dbReference type="AlphaFoldDB" id="A0A8S0Z0H9"/>
<evidence type="ECO:0000256" key="3">
    <source>
        <dbReference type="ARBA" id="ARBA00022801"/>
    </source>
</evidence>
<accession>A0A8S0Z0H9</accession>
<name>A0A8S0Z0H9_ARCPL</name>
<keyword evidence="2" id="KW-0732">Signal</keyword>
<dbReference type="GO" id="GO:0016787">
    <property type="term" value="F:hydrolase activity"/>
    <property type="evidence" value="ECO:0007669"/>
    <property type="project" value="UniProtKB-KW"/>
</dbReference>
<dbReference type="Gene3D" id="3.40.50.1820">
    <property type="entry name" value="alpha/beta hydrolase"/>
    <property type="match status" value="1"/>
</dbReference>
<evidence type="ECO:0000256" key="1">
    <source>
        <dbReference type="ARBA" id="ARBA00010701"/>
    </source>
</evidence>
<organism evidence="8 9">
    <name type="scientific">Arctia plantaginis</name>
    <name type="common">Wood tiger moth</name>
    <name type="synonym">Phalaena plantaginis</name>
    <dbReference type="NCBI Taxonomy" id="874455"/>
    <lineage>
        <taxon>Eukaryota</taxon>
        <taxon>Metazoa</taxon>
        <taxon>Ecdysozoa</taxon>
        <taxon>Arthropoda</taxon>
        <taxon>Hexapoda</taxon>
        <taxon>Insecta</taxon>
        <taxon>Pterygota</taxon>
        <taxon>Neoptera</taxon>
        <taxon>Endopterygota</taxon>
        <taxon>Lepidoptera</taxon>
        <taxon>Glossata</taxon>
        <taxon>Ditrysia</taxon>
        <taxon>Noctuoidea</taxon>
        <taxon>Erebidae</taxon>
        <taxon>Arctiinae</taxon>
        <taxon>Arctia</taxon>
    </lineage>
</organism>
<evidence type="ECO:0000256" key="2">
    <source>
        <dbReference type="ARBA" id="ARBA00022729"/>
    </source>
</evidence>
<dbReference type="InterPro" id="IPR006693">
    <property type="entry name" value="AB_hydrolase_lipase"/>
</dbReference>
<keyword evidence="5" id="KW-0443">Lipid metabolism</keyword>
<comment type="similarity">
    <text evidence="1">Belongs to the AB hydrolase superfamily. Lipase family.</text>
</comment>
<keyword evidence="3" id="KW-0378">Hydrolase</keyword>
<dbReference type="FunFam" id="3.40.50.1820:FF:000057">
    <property type="entry name" value="Lipase"/>
    <property type="match status" value="1"/>
</dbReference>
<dbReference type="PANTHER" id="PTHR11005">
    <property type="entry name" value="LYSOSOMAL ACID LIPASE-RELATED"/>
    <property type="match status" value="1"/>
</dbReference>
<dbReference type="EMBL" id="CADEBC010000208">
    <property type="protein sequence ID" value="CAB3226336.1"/>
    <property type="molecule type" value="Genomic_DNA"/>
</dbReference>
<protein>
    <recommendedName>
        <fullName evidence="7">Partial AB-hydrolase lipase domain-containing protein</fullName>
    </recommendedName>
</protein>